<dbReference type="GO" id="GO:0043200">
    <property type="term" value="P:response to amino acid"/>
    <property type="evidence" value="ECO:0007669"/>
    <property type="project" value="TreeGrafter"/>
</dbReference>
<gene>
    <name evidence="5" type="ORF">HNR73_007299</name>
</gene>
<dbReference type="AlphaFoldDB" id="A0A841FUE2"/>
<evidence type="ECO:0000256" key="2">
    <source>
        <dbReference type="ARBA" id="ARBA00023125"/>
    </source>
</evidence>
<dbReference type="SMART" id="SM00344">
    <property type="entry name" value="HTH_ASNC"/>
    <property type="match status" value="1"/>
</dbReference>
<name>A0A841FUE2_9ACTN</name>
<dbReference type="GO" id="GO:0043565">
    <property type="term" value="F:sequence-specific DNA binding"/>
    <property type="evidence" value="ECO:0007669"/>
    <property type="project" value="InterPro"/>
</dbReference>
<accession>A0A841FUE2</accession>
<dbReference type="PANTHER" id="PTHR30154:SF53">
    <property type="entry name" value="HTH-TYPE TRANSCRIPTIONAL REGULATOR LRPC"/>
    <property type="match status" value="1"/>
</dbReference>
<dbReference type="InterPro" id="IPR019885">
    <property type="entry name" value="Tscrpt_reg_HTH_AsnC-type_CS"/>
</dbReference>
<dbReference type="Pfam" id="PF01037">
    <property type="entry name" value="AsnC_trans_reg"/>
    <property type="match status" value="1"/>
</dbReference>
<keyword evidence="2 5" id="KW-0238">DNA-binding</keyword>
<comment type="caution">
    <text evidence="5">The sequence shown here is derived from an EMBL/GenBank/DDBJ whole genome shotgun (WGS) entry which is preliminary data.</text>
</comment>
<keyword evidence="6" id="KW-1185">Reference proteome</keyword>
<evidence type="ECO:0000313" key="6">
    <source>
        <dbReference type="Proteomes" id="UP000548476"/>
    </source>
</evidence>
<dbReference type="InterPro" id="IPR011008">
    <property type="entry name" value="Dimeric_a/b-barrel"/>
</dbReference>
<dbReference type="InterPro" id="IPR036388">
    <property type="entry name" value="WH-like_DNA-bd_sf"/>
</dbReference>
<dbReference type="Gene3D" id="3.30.70.920">
    <property type="match status" value="1"/>
</dbReference>
<protein>
    <submittedName>
        <fullName evidence="5">DNA-binding Lrp family transcriptional regulator</fullName>
    </submittedName>
</protein>
<dbReference type="InterPro" id="IPR036390">
    <property type="entry name" value="WH_DNA-bd_sf"/>
</dbReference>
<evidence type="ECO:0000259" key="4">
    <source>
        <dbReference type="PROSITE" id="PS50956"/>
    </source>
</evidence>
<keyword evidence="3" id="KW-0804">Transcription</keyword>
<proteinExistence type="predicted"/>
<keyword evidence="1" id="KW-0805">Transcription regulation</keyword>
<dbReference type="EMBL" id="JACHGT010000022">
    <property type="protein sequence ID" value="MBB6039404.1"/>
    <property type="molecule type" value="Genomic_DNA"/>
</dbReference>
<dbReference type="RefSeq" id="WP_184792493.1">
    <property type="nucleotide sequence ID" value="NZ_BONT01000084.1"/>
</dbReference>
<organism evidence="5 6">
    <name type="scientific">Phytomonospora endophytica</name>
    <dbReference type="NCBI Taxonomy" id="714109"/>
    <lineage>
        <taxon>Bacteria</taxon>
        <taxon>Bacillati</taxon>
        <taxon>Actinomycetota</taxon>
        <taxon>Actinomycetes</taxon>
        <taxon>Micromonosporales</taxon>
        <taxon>Micromonosporaceae</taxon>
        <taxon>Phytomonospora</taxon>
    </lineage>
</organism>
<feature type="domain" description="HTH asnC-type" evidence="4">
    <location>
        <begin position="1"/>
        <end position="62"/>
    </location>
</feature>
<evidence type="ECO:0000256" key="3">
    <source>
        <dbReference type="ARBA" id="ARBA00023163"/>
    </source>
</evidence>
<sequence length="149" mass="16249">MDEIDRRILARLQSDATESYAALGKAVGLSSGAAHERVRKLRERGIILRTTVDVDPVALGRGVLSYVLIDAKSWMGEPATGEALAEIPEVEEAHIIAGAGTLLVKIRTATTQNLQDVLRRLYTVEGVASTQSIVVLETFFERPPDPLRQ</sequence>
<dbReference type="InterPro" id="IPR000485">
    <property type="entry name" value="AsnC-type_HTH_dom"/>
</dbReference>
<dbReference type="Proteomes" id="UP000548476">
    <property type="component" value="Unassembled WGS sequence"/>
</dbReference>
<dbReference type="SUPFAM" id="SSF54909">
    <property type="entry name" value="Dimeric alpha+beta barrel"/>
    <property type="match status" value="1"/>
</dbReference>
<dbReference type="PROSITE" id="PS00519">
    <property type="entry name" value="HTH_ASNC_1"/>
    <property type="match status" value="1"/>
</dbReference>
<dbReference type="PRINTS" id="PR00033">
    <property type="entry name" value="HTHASNC"/>
</dbReference>
<dbReference type="InterPro" id="IPR019887">
    <property type="entry name" value="Tscrpt_reg_AsnC/Lrp_C"/>
</dbReference>
<dbReference type="PANTHER" id="PTHR30154">
    <property type="entry name" value="LEUCINE-RESPONSIVE REGULATORY PROTEIN"/>
    <property type="match status" value="1"/>
</dbReference>
<evidence type="ECO:0000313" key="5">
    <source>
        <dbReference type="EMBL" id="MBB6039404.1"/>
    </source>
</evidence>
<dbReference type="InterPro" id="IPR019888">
    <property type="entry name" value="Tscrpt_reg_AsnC-like"/>
</dbReference>
<dbReference type="Gene3D" id="1.10.10.10">
    <property type="entry name" value="Winged helix-like DNA-binding domain superfamily/Winged helix DNA-binding domain"/>
    <property type="match status" value="1"/>
</dbReference>
<dbReference type="SUPFAM" id="SSF46785">
    <property type="entry name" value="Winged helix' DNA-binding domain"/>
    <property type="match status" value="1"/>
</dbReference>
<dbReference type="Pfam" id="PF13404">
    <property type="entry name" value="HTH_AsnC-type"/>
    <property type="match status" value="1"/>
</dbReference>
<reference evidence="5 6" key="1">
    <citation type="submission" date="2020-08" db="EMBL/GenBank/DDBJ databases">
        <title>Genomic Encyclopedia of Type Strains, Phase IV (KMG-IV): sequencing the most valuable type-strain genomes for metagenomic binning, comparative biology and taxonomic classification.</title>
        <authorList>
            <person name="Goeker M."/>
        </authorList>
    </citation>
    <scope>NUCLEOTIDE SEQUENCE [LARGE SCALE GENOMIC DNA]</scope>
    <source>
        <strain evidence="5 6">YIM 65646</strain>
    </source>
</reference>
<evidence type="ECO:0000256" key="1">
    <source>
        <dbReference type="ARBA" id="ARBA00023015"/>
    </source>
</evidence>
<dbReference type="PROSITE" id="PS50956">
    <property type="entry name" value="HTH_ASNC_2"/>
    <property type="match status" value="1"/>
</dbReference>
<dbReference type="GO" id="GO:0005829">
    <property type="term" value="C:cytosol"/>
    <property type="evidence" value="ECO:0007669"/>
    <property type="project" value="TreeGrafter"/>
</dbReference>